<evidence type="ECO:0000256" key="7">
    <source>
        <dbReference type="SAM" id="Phobius"/>
    </source>
</evidence>
<dbReference type="InterPro" id="IPR045242">
    <property type="entry name" value="Syntaxin"/>
</dbReference>
<proteinExistence type="inferred from homology"/>
<sequence length="331" mass="36694">MNGFRFPNATKRMNDRLAELRAKGGGTPSDSVGIDMTRLQGRGDGAGAAPSAAVTNASQPQYMNDFFTDVEATKEDINAIKEAIRRMSGIHQEAFLATTGPREAKLSQELNAVIQETNPKAARAKKMLSKMKDETTKLRQDSRCTPSQLRIRDNLTNTLTRKFVDVMKDYQNAQTKYKAFIKDKVQRQVQIVKPDASTEEIEAVFKSGGGGDQVITQAILKGANESIRNVYQNVADKYQDVLTLEASIAELHQMFLDFALLVEQQGEMLDQIEYQVKGAANYVEEGTLQVQGAIANAKKARKYQCCMLVCIMVLVGILVLVLFVFKKQIGL</sequence>
<dbReference type="GO" id="GO:0006906">
    <property type="term" value="P:vesicle fusion"/>
    <property type="evidence" value="ECO:0007669"/>
    <property type="project" value="TreeGrafter"/>
</dbReference>
<evidence type="ECO:0000256" key="3">
    <source>
        <dbReference type="ARBA" id="ARBA00022692"/>
    </source>
</evidence>
<dbReference type="GO" id="GO:0031201">
    <property type="term" value="C:SNARE complex"/>
    <property type="evidence" value="ECO:0007669"/>
    <property type="project" value="TreeGrafter"/>
</dbReference>
<evidence type="ECO:0000256" key="6">
    <source>
        <dbReference type="RuleBase" id="RU003858"/>
    </source>
</evidence>
<evidence type="ECO:0000313" key="9">
    <source>
        <dbReference type="EMBL" id="EWM30540.1"/>
    </source>
</evidence>
<dbReference type="InterPro" id="IPR006011">
    <property type="entry name" value="Syntaxin_N"/>
</dbReference>
<keyword evidence="10" id="KW-1185">Reference proteome</keyword>
<dbReference type="SMART" id="SM00397">
    <property type="entry name" value="t_SNARE"/>
    <property type="match status" value="1"/>
</dbReference>
<dbReference type="AlphaFoldDB" id="W7TTK9"/>
<protein>
    <submittedName>
        <fullName evidence="9">T-snare family protein</fullName>
    </submittedName>
</protein>
<dbReference type="SUPFAM" id="SSF47661">
    <property type="entry name" value="t-snare proteins"/>
    <property type="match status" value="1"/>
</dbReference>
<evidence type="ECO:0000313" key="10">
    <source>
        <dbReference type="Proteomes" id="UP000019335"/>
    </source>
</evidence>
<evidence type="ECO:0000256" key="4">
    <source>
        <dbReference type="ARBA" id="ARBA00022989"/>
    </source>
</evidence>
<evidence type="ECO:0000256" key="2">
    <source>
        <dbReference type="ARBA" id="ARBA00009063"/>
    </source>
</evidence>
<keyword evidence="5 7" id="KW-0472">Membrane</keyword>
<reference evidence="9 10" key="1">
    <citation type="journal article" date="2014" name="Mol. Plant">
        <title>Chromosome Scale Genome Assembly and Transcriptome Profiling of Nannochloropsis gaditana in Nitrogen Depletion.</title>
        <authorList>
            <person name="Corteggiani Carpinelli E."/>
            <person name="Telatin A."/>
            <person name="Vitulo N."/>
            <person name="Forcato C."/>
            <person name="D'Angelo M."/>
            <person name="Schiavon R."/>
            <person name="Vezzi A."/>
            <person name="Giacometti G.M."/>
            <person name="Morosinotto T."/>
            <person name="Valle G."/>
        </authorList>
    </citation>
    <scope>NUCLEOTIDE SEQUENCE [LARGE SCALE GENOMIC DNA]</scope>
    <source>
        <strain evidence="9 10">B-31</strain>
    </source>
</reference>
<dbReference type="Gene3D" id="1.20.5.110">
    <property type="match status" value="1"/>
</dbReference>
<dbReference type="PROSITE" id="PS50192">
    <property type="entry name" value="T_SNARE"/>
    <property type="match status" value="1"/>
</dbReference>
<dbReference type="Pfam" id="PF05739">
    <property type="entry name" value="SNARE"/>
    <property type="match status" value="1"/>
</dbReference>
<keyword evidence="4 7" id="KW-1133">Transmembrane helix</keyword>
<dbReference type="PROSITE" id="PS00914">
    <property type="entry name" value="SYNTAXIN"/>
    <property type="match status" value="1"/>
</dbReference>
<feature type="transmembrane region" description="Helical" evidence="7">
    <location>
        <begin position="305"/>
        <end position="325"/>
    </location>
</feature>
<name>W7TTK9_9STRA</name>
<dbReference type="GO" id="GO:0006886">
    <property type="term" value="P:intracellular protein transport"/>
    <property type="evidence" value="ECO:0007669"/>
    <property type="project" value="InterPro"/>
</dbReference>
<dbReference type="GO" id="GO:0012505">
    <property type="term" value="C:endomembrane system"/>
    <property type="evidence" value="ECO:0007669"/>
    <property type="project" value="TreeGrafter"/>
</dbReference>
<gene>
    <name evidence="9" type="ORF">Naga_100013g77</name>
</gene>
<comment type="similarity">
    <text evidence="2 6">Belongs to the syntaxin family.</text>
</comment>
<evidence type="ECO:0000256" key="1">
    <source>
        <dbReference type="ARBA" id="ARBA00004211"/>
    </source>
</evidence>
<dbReference type="GO" id="GO:0005886">
    <property type="term" value="C:plasma membrane"/>
    <property type="evidence" value="ECO:0007669"/>
    <property type="project" value="TreeGrafter"/>
</dbReference>
<dbReference type="PANTHER" id="PTHR19957:SF307">
    <property type="entry name" value="PROTEIN SSO1-RELATED"/>
    <property type="match status" value="1"/>
</dbReference>
<dbReference type="InterPro" id="IPR010989">
    <property type="entry name" value="SNARE"/>
</dbReference>
<comment type="caution">
    <text evidence="9">The sequence shown here is derived from an EMBL/GenBank/DDBJ whole genome shotgun (WGS) entry which is preliminary data.</text>
</comment>
<dbReference type="InterPro" id="IPR000727">
    <property type="entry name" value="T_SNARE_dom"/>
</dbReference>
<dbReference type="PANTHER" id="PTHR19957">
    <property type="entry name" value="SYNTAXIN"/>
    <property type="match status" value="1"/>
</dbReference>
<comment type="subcellular location">
    <subcellularLocation>
        <location evidence="1">Membrane</location>
        <topology evidence="1">Single-pass type IV membrane protein</topology>
    </subcellularLocation>
</comment>
<keyword evidence="3 7" id="KW-0812">Transmembrane</keyword>
<dbReference type="Gene3D" id="1.20.58.70">
    <property type="match status" value="1"/>
</dbReference>
<dbReference type="GO" id="GO:0000149">
    <property type="term" value="F:SNARE binding"/>
    <property type="evidence" value="ECO:0007669"/>
    <property type="project" value="TreeGrafter"/>
</dbReference>
<dbReference type="SMART" id="SM00503">
    <property type="entry name" value="SynN"/>
    <property type="match status" value="1"/>
</dbReference>
<evidence type="ECO:0000256" key="5">
    <source>
        <dbReference type="ARBA" id="ARBA00023136"/>
    </source>
</evidence>
<evidence type="ECO:0000259" key="8">
    <source>
        <dbReference type="PROSITE" id="PS50192"/>
    </source>
</evidence>
<dbReference type="GO" id="GO:0048278">
    <property type="term" value="P:vesicle docking"/>
    <property type="evidence" value="ECO:0007669"/>
    <property type="project" value="TreeGrafter"/>
</dbReference>
<dbReference type="Pfam" id="PF00804">
    <property type="entry name" value="Syntaxin"/>
    <property type="match status" value="1"/>
</dbReference>
<dbReference type="GO" id="GO:0006887">
    <property type="term" value="P:exocytosis"/>
    <property type="evidence" value="ECO:0007669"/>
    <property type="project" value="TreeGrafter"/>
</dbReference>
<dbReference type="Proteomes" id="UP000019335">
    <property type="component" value="Chromosome 1"/>
</dbReference>
<dbReference type="OrthoDB" id="10255013at2759"/>
<dbReference type="CDD" id="cd15848">
    <property type="entry name" value="SNARE_syntaxin1-like"/>
    <property type="match status" value="1"/>
</dbReference>
<dbReference type="GO" id="GO:0005484">
    <property type="term" value="F:SNAP receptor activity"/>
    <property type="evidence" value="ECO:0007669"/>
    <property type="project" value="InterPro"/>
</dbReference>
<feature type="domain" description="T-SNARE coiled-coil homology" evidence="8">
    <location>
        <begin position="231"/>
        <end position="293"/>
    </location>
</feature>
<accession>W7TTK9</accession>
<dbReference type="InterPro" id="IPR006012">
    <property type="entry name" value="Syntaxin/epimorphin_CS"/>
</dbReference>
<organism evidence="9 10">
    <name type="scientific">Nannochloropsis gaditana</name>
    <dbReference type="NCBI Taxonomy" id="72520"/>
    <lineage>
        <taxon>Eukaryota</taxon>
        <taxon>Sar</taxon>
        <taxon>Stramenopiles</taxon>
        <taxon>Ochrophyta</taxon>
        <taxon>Eustigmatophyceae</taxon>
        <taxon>Eustigmatales</taxon>
        <taxon>Monodopsidaceae</taxon>
        <taxon>Nannochloropsis</taxon>
    </lineage>
</organism>
<dbReference type="EMBL" id="AZIL01000033">
    <property type="protein sequence ID" value="EWM30540.1"/>
    <property type="molecule type" value="Genomic_DNA"/>
</dbReference>